<evidence type="ECO:0000313" key="10">
    <source>
        <dbReference type="EMBL" id="QDU27978.1"/>
    </source>
</evidence>
<feature type="signal peptide" evidence="8">
    <location>
        <begin position="1"/>
        <end position="23"/>
    </location>
</feature>
<dbReference type="RefSeq" id="WP_145089496.1">
    <property type="nucleotide sequence ID" value="NZ_CP036274.1"/>
</dbReference>
<proteinExistence type="predicted"/>
<dbReference type="KEGG" id="aagg:ETAA8_30700"/>
<dbReference type="GO" id="GO:0009055">
    <property type="term" value="F:electron transfer activity"/>
    <property type="evidence" value="ECO:0007669"/>
    <property type="project" value="InterPro"/>
</dbReference>
<dbReference type="InterPro" id="IPR009056">
    <property type="entry name" value="Cyt_c-like_dom"/>
</dbReference>
<gene>
    <name evidence="10" type="ORF">ETAA8_30700</name>
</gene>
<evidence type="ECO:0000256" key="1">
    <source>
        <dbReference type="ARBA" id="ARBA00022574"/>
    </source>
</evidence>
<dbReference type="GO" id="GO:0046872">
    <property type="term" value="F:metal ion binding"/>
    <property type="evidence" value="ECO:0007669"/>
    <property type="project" value="UniProtKB-KW"/>
</dbReference>
<dbReference type="PROSITE" id="PS51007">
    <property type="entry name" value="CYTC"/>
    <property type="match status" value="1"/>
</dbReference>
<evidence type="ECO:0000256" key="7">
    <source>
        <dbReference type="PROSITE-ProRule" id="PRU00433"/>
    </source>
</evidence>
<evidence type="ECO:0000256" key="4">
    <source>
        <dbReference type="ARBA" id="ARBA00022737"/>
    </source>
</evidence>
<evidence type="ECO:0000313" key="11">
    <source>
        <dbReference type="Proteomes" id="UP000315017"/>
    </source>
</evidence>
<evidence type="ECO:0000259" key="9">
    <source>
        <dbReference type="PROSITE" id="PS51007"/>
    </source>
</evidence>
<keyword evidence="4" id="KW-0677">Repeat</keyword>
<feature type="domain" description="Cytochrome c" evidence="9">
    <location>
        <begin position="19"/>
        <end position="118"/>
    </location>
</feature>
<keyword evidence="5 7" id="KW-0408">Iron</keyword>
<keyword evidence="11" id="KW-1185">Reference proteome</keyword>
<keyword evidence="3 7" id="KW-0479">Metal-binding</keyword>
<dbReference type="PANTHER" id="PTHR19848:SF8">
    <property type="entry name" value="F-BOX AND WD REPEAT DOMAIN CONTAINING 7"/>
    <property type="match status" value="1"/>
</dbReference>
<dbReference type="PROSITE" id="PS00678">
    <property type="entry name" value="WD_REPEATS_1"/>
    <property type="match status" value="1"/>
</dbReference>
<accession>A0A517YCM3</accession>
<sequence length="457" mass="48851" precursor="true">MKRTFEFLVAAIVAALAISSAQADPVSFKGDVAPLLINSCLACHGPKKAEGGYRIDTFEKVMAAGDSTSPGFHAKDLEGSEAFRRMIETNPKERMPLDGDPMTAEQIATVKKWIEEGANFDGPDPKAPLASYIPAPKHPAGPEKYSATMPITALAFTPDGSQLLAAGYHEVTVWNPADGQLIRRINNVGQRTYGLSVSPDGQLLAVACGAPGRLGECRIFKLDSGELVRVISTTSDVVYDCQFNPAGDRIATAAADGSVRVFEVATGKEQNTITSHSDWVFAVAWSPDGNKLASASRDKTAKVYDAKTGDLLITYSAHNKEVRGVMFHPDGAEVYSSGSDNKIQRWTVSEAKKSAEVGFGGEVYKLAAGGEFFLTSSAEAKVRQFNAKDQKQIREYPGAKDWVLSAAYHAGTQRIAGGTFDGQVIIWNAEDGKQVVAFTAAPGFTPPAPAEKPAEKK</sequence>
<feature type="repeat" description="WD" evidence="6">
    <location>
        <begin position="396"/>
        <end position="437"/>
    </location>
</feature>
<dbReference type="InterPro" id="IPR011429">
    <property type="entry name" value="Cyt_c_Planctomycete-type"/>
</dbReference>
<dbReference type="SUPFAM" id="SSF46626">
    <property type="entry name" value="Cytochrome c"/>
    <property type="match status" value="1"/>
</dbReference>
<keyword evidence="8" id="KW-0732">Signal</keyword>
<evidence type="ECO:0000256" key="3">
    <source>
        <dbReference type="ARBA" id="ARBA00022723"/>
    </source>
</evidence>
<evidence type="ECO:0000256" key="2">
    <source>
        <dbReference type="ARBA" id="ARBA00022617"/>
    </source>
</evidence>
<dbReference type="InterPro" id="IPR036909">
    <property type="entry name" value="Cyt_c-like_dom_sf"/>
</dbReference>
<feature type="repeat" description="WD" evidence="6">
    <location>
        <begin position="231"/>
        <end position="272"/>
    </location>
</feature>
<feature type="repeat" description="WD" evidence="6">
    <location>
        <begin position="273"/>
        <end position="314"/>
    </location>
</feature>
<dbReference type="OrthoDB" id="226265at2"/>
<dbReference type="Gene3D" id="2.130.10.10">
    <property type="entry name" value="YVTN repeat-like/Quinoprotein amine dehydrogenase"/>
    <property type="match status" value="2"/>
</dbReference>
<dbReference type="Pfam" id="PF00400">
    <property type="entry name" value="WD40"/>
    <property type="match status" value="4"/>
</dbReference>
<dbReference type="InterPro" id="IPR011047">
    <property type="entry name" value="Quinoprotein_ADH-like_sf"/>
</dbReference>
<organism evidence="10 11">
    <name type="scientific">Anatilimnocola aggregata</name>
    <dbReference type="NCBI Taxonomy" id="2528021"/>
    <lineage>
        <taxon>Bacteria</taxon>
        <taxon>Pseudomonadati</taxon>
        <taxon>Planctomycetota</taxon>
        <taxon>Planctomycetia</taxon>
        <taxon>Pirellulales</taxon>
        <taxon>Pirellulaceae</taxon>
        <taxon>Anatilimnocola</taxon>
    </lineage>
</organism>
<reference evidence="10 11" key="1">
    <citation type="submission" date="2019-02" db="EMBL/GenBank/DDBJ databases">
        <title>Deep-cultivation of Planctomycetes and their phenomic and genomic characterization uncovers novel biology.</title>
        <authorList>
            <person name="Wiegand S."/>
            <person name="Jogler M."/>
            <person name="Boedeker C."/>
            <person name="Pinto D."/>
            <person name="Vollmers J."/>
            <person name="Rivas-Marin E."/>
            <person name="Kohn T."/>
            <person name="Peeters S.H."/>
            <person name="Heuer A."/>
            <person name="Rast P."/>
            <person name="Oberbeckmann S."/>
            <person name="Bunk B."/>
            <person name="Jeske O."/>
            <person name="Meyerdierks A."/>
            <person name="Storesund J.E."/>
            <person name="Kallscheuer N."/>
            <person name="Luecker S."/>
            <person name="Lage O.M."/>
            <person name="Pohl T."/>
            <person name="Merkel B.J."/>
            <person name="Hornburger P."/>
            <person name="Mueller R.-W."/>
            <person name="Bruemmer F."/>
            <person name="Labrenz M."/>
            <person name="Spormann A.M."/>
            <person name="Op den Camp H."/>
            <person name="Overmann J."/>
            <person name="Amann R."/>
            <person name="Jetten M.S.M."/>
            <person name="Mascher T."/>
            <person name="Medema M.H."/>
            <person name="Devos D.P."/>
            <person name="Kaster A.-K."/>
            <person name="Ovreas L."/>
            <person name="Rohde M."/>
            <person name="Galperin M.Y."/>
            <person name="Jogler C."/>
        </authorList>
    </citation>
    <scope>NUCLEOTIDE SEQUENCE [LARGE SCALE GENOMIC DNA]</scope>
    <source>
        <strain evidence="10 11">ETA_A8</strain>
    </source>
</reference>
<dbReference type="CDD" id="cd00200">
    <property type="entry name" value="WD40"/>
    <property type="match status" value="1"/>
</dbReference>
<evidence type="ECO:0000256" key="5">
    <source>
        <dbReference type="ARBA" id="ARBA00023004"/>
    </source>
</evidence>
<dbReference type="PROSITE" id="PS50294">
    <property type="entry name" value="WD_REPEATS_REGION"/>
    <property type="match status" value="2"/>
</dbReference>
<name>A0A517YCM3_9BACT</name>
<dbReference type="InterPro" id="IPR001680">
    <property type="entry name" value="WD40_rpt"/>
</dbReference>
<dbReference type="Pfam" id="PF07635">
    <property type="entry name" value="PSCyt1"/>
    <property type="match status" value="1"/>
</dbReference>
<dbReference type="Proteomes" id="UP000315017">
    <property type="component" value="Chromosome"/>
</dbReference>
<dbReference type="EMBL" id="CP036274">
    <property type="protein sequence ID" value="QDU27978.1"/>
    <property type="molecule type" value="Genomic_DNA"/>
</dbReference>
<feature type="repeat" description="WD" evidence="6">
    <location>
        <begin position="315"/>
        <end position="356"/>
    </location>
</feature>
<evidence type="ECO:0000256" key="6">
    <source>
        <dbReference type="PROSITE-ProRule" id="PRU00221"/>
    </source>
</evidence>
<protein>
    <submittedName>
        <fullName evidence="10">Translocation protein TolB</fullName>
    </submittedName>
</protein>
<keyword evidence="1 6" id="KW-0853">WD repeat</keyword>
<dbReference type="SMART" id="SM00320">
    <property type="entry name" value="WD40"/>
    <property type="match status" value="6"/>
</dbReference>
<feature type="chain" id="PRO_5022215185" evidence="8">
    <location>
        <begin position="24"/>
        <end position="457"/>
    </location>
</feature>
<dbReference type="GO" id="GO:0020037">
    <property type="term" value="F:heme binding"/>
    <property type="evidence" value="ECO:0007669"/>
    <property type="project" value="InterPro"/>
</dbReference>
<dbReference type="PANTHER" id="PTHR19848">
    <property type="entry name" value="WD40 REPEAT PROTEIN"/>
    <property type="match status" value="1"/>
</dbReference>
<dbReference type="PROSITE" id="PS50082">
    <property type="entry name" value="WD_REPEATS_2"/>
    <property type="match status" value="4"/>
</dbReference>
<dbReference type="SUPFAM" id="SSF50998">
    <property type="entry name" value="Quinoprotein alcohol dehydrogenase-like"/>
    <property type="match status" value="1"/>
</dbReference>
<dbReference type="AlphaFoldDB" id="A0A517YCM3"/>
<keyword evidence="2 7" id="KW-0349">Heme</keyword>
<dbReference type="InterPro" id="IPR019775">
    <property type="entry name" value="WD40_repeat_CS"/>
</dbReference>
<dbReference type="InterPro" id="IPR015943">
    <property type="entry name" value="WD40/YVTN_repeat-like_dom_sf"/>
</dbReference>
<evidence type="ECO:0000256" key="8">
    <source>
        <dbReference type="SAM" id="SignalP"/>
    </source>
</evidence>